<comment type="caution">
    <text evidence="1">The sequence shown here is derived from an EMBL/GenBank/DDBJ whole genome shotgun (WGS) entry which is preliminary data.</text>
</comment>
<dbReference type="SUPFAM" id="SSF56219">
    <property type="entry name" value="DNase I-like"/>
    <property type="match status" value="1"/>
</dbReference>
<dbReference type="CDD" id="cd10283">
    <property type="entry name" value="MnuA_DNase1-like"/>
    <property type="match status" value="1"/>
</dbReference>
<protein>
    <submittedName>
        <fullName evidence="1">Endonuclease/exonuclease/phosphatase family protein</fullName>
    </submittedName>
</protein>
<keyword evidence="1" id="KW-0540">Nuclease</keyword>
<keyword evidence="1" id="KW-0255">Endonuclease</keyword>
<dbReference type="RefSeq" id="WP_037157672.1">
    <property type="nucleotide sequence ID" value="NZ_JBEAAL010000019.1"/>
</dbReference>
<name>A0ABV0M6V4_9HYPH</name>
<dbReference type="EMBL" id="JBEAAL010000019">
    <property type="protein sequence ID" value="MEQ1407618.1"/>
    <property type="molecule type" value="Genomic_DNA"/>
</dbReference>
<evidence type="ECO:0000313" key="2">
    <source>
        <dbReference type="Proteomes" id="UP001496627"/>
    </source>
</evidence>
<keyword evidence="1" id="KW-0378">Hydrolase</keyword>
<sequence length="385" mass="44678">MVNYGGLRFDFKEPGAAKRCAERLVAMRKTLAPFRARKKDSSLLLATWNIRDFDSNDFGFGPRLPETFYYIAEMISCFDLVAVQEVNRDLSALQKVMRILGREWDYIATDVTEGTSGNGERMAFVYNTEKVWFRKIAGEIVLPDGQLVVSRKKMKAPKDQPDIEPKIEEMKQQFARTPFLVAFQSGWFRFSLCTVHIYFGDDSGEKLKRRVAEIERLVDFFAKRQDKESKLTGKGMKPLDRGREAENYILLGDFNVVSPEHETMQALAAKGFEVPEEIDGTHMPNREHFYDQIAVRVKDENFKVLGGGIVDMYADVFRSMPEDMELYEKFVPKKDPEKNEKFRATTPQKLYEKWRTWQMSDHSPLWIEIQTDFAESYLKNIVDGK</sequence>
<dbReference type="Gene3D" id="3.60.10.10">
    <property type="entry name" value="Endonuclease/exonuclease/phosphatase"/>
    <property type="match status" value="1"/>
</dbReference>
<keyword evidence="2" id="KW-1185">Reference proteome</keyword>
<proteinExistence type="predicted"/>
<dbReference type="InterPro" id="IPR036691">
    <property type="entry name" value="Endo/exonu/phosph_ase_sf"/>
</dbReference>
<gene>
    <name evidence="1" type="ORF">ABK249_22090</name>
</gene>
<accession>A0ABV0M6V4</accession>
<dbReference type="Proteomes" id="UP001496627">
    <property type="component" value="Unassembled WGS sequence"/>
</dbReference>
<dbReference type="GO" id="GO:0004519">
    <property type="term" value="F:endonuclease activity"/>
    <property type="evidence" value="ECO:0007669"/>
    <property type="project" value="UniProtKB-KW"/>
</dbReference>
<evidence type="ECO:0000313" key="1">
    <source>
        <dbReference type="EMBL" id="MEQ1407618.1"/>
    </source>
</evidence>
<reference evidence="1 2" key="1">
    <citation type="submission" date="2024-05" db="EMBL/GenBank/DDBJ databases">
        <title>Neorhizobium sp. Rsf11, a plant growth promoting and heavy metal resistant PAH-degrader.</title>
        <authorList>
            <person name="Golubev S.N."/>
            <person name="Muratova A.Y."/>
            <person name="Markelova M.I."/>
        </authorList>
    </citation>
    <scope>NUCLEOTIDE SEQUENCE [LARGE SCALE GENOMIC DNA]</scope>
    <source>
        <strain evidence="1 2">Rsf11</strain>
    </source>
</reference>
<organism evidence="1 2">
    <name type="scientific">Neorhizobium phenanthreniclasticum</name>
    <dbReference type="NCBI Taxonomy" id="3157917"/>
    <lineage>
        <taxon>Bacteria</taxon>
        <taxon>Pseudomonadati</taxon>
        <taxon>Pseudomonadota</taxon>
        <taxon>Alphaproteobacteria</taxon>
        <taxon>Hyphomicrobiales</taxon>
        <taxon>Rhizobiaceae</taxon>
        <taxon>Rhizobium/Agrobacterium group</taxon>
        <taxon>Neorhizobium</taxon>
    </lineage>
</organism>
<dbReference type="PANTHER" id="PTHR11371:SF31">
    <property type="entry name" value="EXTRACELLULAR NUCLEASE"/>
    <property type="match status" value="1"/>
</dbReference>
<dbReference type="PANTHER" id="PTHR11371">
    <property type="entry name" value="DEOXYRIBONUCLEASE"/>
    <property type="match status" value="1"/>
</dbReference>